<keyword evidence="2" id="KW-0238">DNA-binding</keyword>
<gene>
    <name evidence="7" type="primary">LOC140012922</name>
</gene>
<dbReference type="InterPro" id="IPR009057">
    <property type="entry name" value="Homeodomain-like_sf"/>
</dbReference>
<dbReference type="Gene3D" id="1.10.10.60">
    <property type="entry name" value="Homeodomain-like"/>
    <property type="match status" value="2"/>
</dbReference>
<organism evidence="6 7">
    <name type="scientific">Coffea arabica</name>
    <name type="common">Arabian coffee</name>
    <dbReference type="NCBI Taxonomy" id="13443"/>
    <lineage>
        <taxon>Eukaryota</taxon>
        <taxon>Viridiplantae</taxon>
        <taxon>Streptophyta</taxon>
        <taxon>Embryophyta</taxon>
        <taxon>Tracheophyta</taxon>
        <taxon>Spermatophyta</taxon>
        <taxon>Magnoliopsida</taxon>
        <taxon>eudicotyledons</taxon>
        <taxon>Gunneridae</taxon>
        <taxon>Pentapetalae</taxon>
        <taxon>asterids</taxon>
        <taxon>lamiids</taxon>
        <taxon>Gentianales</taxon>
        <taxon>Rubiaceae</taxon>
        <taxon>Ixoroideae</taxon>
        <taxon>Gardenieae complex</taxon>
        <taxon>Bertiereae - Coffeeae clade</taxon>
        <taxon>Coffeeae</taxon>
        <taxon>Coffea</taxon>
    </lineage>
</organism>
<keyword evidence="6" id="KW-1185">Reference proteome</keyword>
<dbReference type="PROSITE" id="PS51294">
    <property type="entry name" value="HTH_MYB"/>
    <property type="match status" value="2"/>
</dbReference>
<reference evidence="7" key="1">
    <citation type="submission" date="2025-08" db="UniProtKB">
        <authorList>
            <consortium name="RefSeq"/>
        </authorList>
    </citation>
    <scope>IDENTIFICATION</scope>
    <source>
        <tissue evidence="7">Leaves</tissue>
    </source>
</reference>
<dbReference type="PANTHER" id="PTHR47998:SF38">
    <property type="entry name" value="MYB TRANSCRIPTION FACTOR"/>
    <property type="match status" value="1"/>
</dbReference>
<dbReference type="InterPro" id="IPR017930">
    <property type="entry name" value="Myb_dom"/>
</dbReference>
<keyword evidence="3" id="KW-0539">Nucleus</keyword>
<dbReference type="PROSITE" id="PS50090">
    <property type="entry name" value="MYB_LIKE"/>
    <property type="match status" value="2"/>
</dbReference>
<dbReference type="PANTHER" id="PTHR47998">
    <property type="entry name" value="TRANSCRIPTION FACTOR MYB51-LIKE ISOFORM X1"/>
    <property type="match status" value="1"/>
</dbReference>
<feature type="domain" description="HTH myb-type" evidence="5">
    <location>
        <begin position="63"/>
        <end position="117"/>
    </location>
</feature>
<protein>
    <submittedName>
        <fullName evidence="7">Transcription factor MYB114-like isoform X2</fullName>
    </submittedName>
</protein>
<evidence type="ECO:0000256" key="1">
    <source>
        <dbReference type="ARBA" id="ARBA00004123"/>
    </source>
</evidence>
<evidence type="ECO:0000256" key="3">
    <source>
        <dbReference type="ARBA" id="ARBA00023242"/>
    </source>
</evidence>
<dbReference type="Pfam" id="PF00249">
    <property type="entry name" value="Myb_DNA-binding"/>
    <property type="match status" value="2"/>
</dbReference>
<dbReference type="InterPro" id="IPR001005">
    <property type="entry name" value="SANT/Myb"/>
</dbReference>
<dbReference type="InterPro" id="IPR015495">
    <property type="entry name" value="Myb_TF_plants"/>
</dbReference>
<dbReference type="GeneID" id="140012922"/>
<name>A0ABM4VDK2_COFAR</name>
<dbReference type="Proteomes" id="UP001652660">
    <property type="component" value="Chromosome 8e"/>
</dbReference>
<feature type="domain" description="Myb-like" evidence="4">
    <location>
        <begin position="63"/>
        <end position="113"/>
    </location>
</feature>
<comment type="subcellular location">
    <subcellularLocation>
        <location evidence="1">Nucleus</location>
    </subcellularLocation>
</comment>
<dbReference type="SUPFAM" id="SSF46689">
    <property type="entry name" value="Homeodomain-like"/>
    <property type="match status" value="1"/>
</dbReference>
<evidence type="ECO:0000256" key="2">
    <source>
        <dbReference type="ARBA" id="ARBA00023125"/>
    </source>
</evidence>
<feature type="domain" description="HTH myb-type" evidence="5">
    <location>
        <begin position="10"/>
        <end position="62"/>
    </location>
</feature>
<feature type="domain" description="Myb-like" evidence="4">
    <location>
        <begin position="14"/>
        <end position="62"/>
    </location>
</feature>
<evidence type="ECO:0000259" key="5">
    <source>
        <dbReference type="PROSITE" id="PS51294"/>
    </source>
</evidence>
<evidence type="ECO:0000259" key="4">
    <source>
        <dbReference type="PROSITE" id="PS50090"/>
    </source>
</evidence>
<accession>A0ABM4VDK2</accession>
<dbReference type="SMART" id="SM00717">
    <property type="entry name" value="SANT"/>
    <property type="match status" value="2"/>
</dbReference>
<evidence type="ECO:0000313" key="6">
    <source>
        <dbReference type="Proteomes" id="UP001652660"/>
    </source>
</evidence>
<sequence length="195" mass="21759">MAPKQEGSAIRFCRKGAWTAEEDRKLAEYIETHGAKKWKTVATKSGLNRCGESCRLRWLNYLRPNIKKGNISPDEEDLIVRLHKLLGNRWSLIAGRLPGRTDNEIKNYWNSHLSKKIYSTKITDGTTGAPAVPPPTTMAKVQVEVQATHHHESQADNAGLSFGVGDSLDDSVEGTSAMDCIIKFLELDEKHPPNH</sequence>
<evidence type="ECO:0000313" key="7">
    <source>
        <dbReference type="RefSeq" id="XP_071917602.1"/>
    </source>
</evidence>
<proteinExistence type="predicted"/>
<dbReference type="CDD" id="cd00167">
    <property type="entry name" value="SANT"/>
    <property type="match status" value="2"/>
</dbReference>
<dbReference type="RefSeq" id="XP_071917602.1">
    <property type="nucleotide sequence ID" value="XM_072061501.1"/>
</dbReference>